<dbReference type="OrthoDB" id="10003767at2759"/>
<keyword evidence="2" id="KW-1185">Reference proteome</keyword>
<protein>
    <submittedName>
        <fullName evidence="1">Uncharacterized protein</fullName>
    </submittedName>
</protein>
<name>A0A175W473_9PEZI</name>
<evidence type="ECO:0000313" key="2">
    <source>
        <dbReference type="Proteomes" id="UP000078237"/>
    </source>
</evidence>
<dbReference type="AlphaFoldDB" id="A0A175W473"/>
<proteinExistence type="predicted"/>
<reference evidence="1 2" key="1">
    <citation type="journal article" date="2016" name="Genome Announc.">
        <title>Genome Sequence of Madurella mycetomatis mm55, Isolated from a Human Mycetoma Case in Sudan.</title>
        <authorList>
            <person name="Smit S."/>
            <person name="Derks M.F."/>
            <person name="Bervoets S."/>
            <person name="Fahal A."/>
            <person name="van Leeuwen W."/>
            <person name="van Belkum A."/>
            <person name="van de Sande W.W."/>
        </authorList>
    </citation>
    <scope>NUCLEOTIDE SEQUENCE [LARGE SCALE GENOMIC DNA]</scope>
    <source>
        <strain evidence="2">mm55</strain>
    </source>
</reference>
<gene>
    <name evidence="1" type="ORF">MMYC01_206010</name>
</gene>
<sequence>MKPQVQGAFDEAAGPLFRRYAYDPVYVLVRRLWRFALEGVMRFSNEIDCLDMLTAWSWLKTPKYRDITIIPRVTSPYLWGLPPATVWPEREGT</sequence>
<dbReference type="Proteomes" id="UP000078237">
    <property type="component" value="Unassembled WGS sequence"/>
</dbReference>
<dbReference type="VEuPathDB" id="FungiDB:MMYC01_206010"/>
<evidence type="ECO:0000313" key="1">
    <source>
        <dbReference type="EMBL" id="KXX78375.1"/>
    </source>
</evidence>
<organism evidence="1 2">
    <name type="scientific">Madurella mycetomatis</name>
    <dbReference type="NCBI Taxonomy" id="100816"/>
    <lineage>
        <taxon>Eukaryota</taxon>
        <taxon>Fungi</taxon>
        <taxon>Dikarya</taxon>
        <taxon>Ascomycota</taxon>
        <taxon>Pezizomycotina</taxon>
        <taxon>Sordariomycetes</taxon>
        <taxon>Sordariomycetidae</taxon>
        <taxon>Sordariales</taxon>
        <taxon>Sordariales incertae sedis</taxon>
        <taxon>Madurella</taxon>
    </lineage>
</organism>
<accession>A0A175W473</accession>
<dbReference type="EMBL" id="LCTW02000122">
    <property type="protein sequence ID" value="KXX78375.1"/>
    <property type="molecule type" value="Genomic_DNA"/>
</dbReference>
<comment type="caution">
    <text evidence="1">The sequence shown here is derived from an EMBL/GenBank/DDBJ whole genome shotgun (WGS) entry which is preliminary data.</text>
</comment>